<accession>A0A9Q1IUA7</accession>
<dbReference type="AlphaFoldDB" id="A0A9Q1IUA7"/>
<feature type="transmembrane region" description="Helical" evidence="1">
    <location>
        <begin position="12"/>
        <end position="37"/>
    </location>
</feature>
<comment type="caution">
    <text evidence="2">The sequence shown here is derived from an EMBL/GenBank/DDBJ whole genome shotgun (WGS) entry which is preliminary data.</text>
</comment>
<keyword evidence="1" id="KW-0812">Transmembrane</keyword>
<gene>
    <name evidence="2" type="ORF">SKAU_G00226020</name>
</gene>
<proteinExistence type="predicted"/>
<evidence type="ECO:0000313" key="2">
    <source>
        <dbReference type="EMBL" id="KAJ8355035.1"/>
    </source>
</evidence>
<keyword evidence="1" id="KW-1133">Transmembrane helix</keyword>
<protein>
    <submittedName>
        <fullName evidence="2">Uncharacterized protein</fullName>
    </submittedName>
</protein>
<reference evidence="2" key="1">
    <citation type="journal article" date="2023" name="Science">
        <title>Genome structures resolve the early diversification of teleost fishes.</title>
        <authorList>
            <person name="Parey E."/>
            <person name="Louis A."/>
            <person name="Montfort J."/>
            <person name="Bouchez O."/>
            <person name="Roques C."/>
            <person name="Iampietro C."/>
            <person name="Lluch J."/>
            <person name="Castinel A."/>
            <person name="Donnadieu C."/>
            <person name="Desvignes T."/>
            <person name="Floi Bucao C."/>
            <person name="Jouanno E."/>
            <person name="Wen M."/>
            <person name="Mejri S."/>
            <person name="Dirks R."/>
            <person name="Jansen H."/>
            <person name="Henkel C."/>
            <person name="Chen W.J."/>
            <person name="Zahm M."/>
            <person name="Cabau C."/>
            <person name="Klopp C."/>
            <person name="Thompson A.W."/>
            <person name="Robinson-Rechavi M."/>
            <person name="Braasch I."/>
            <person name="Lecointre G."/>
            <person name="Bobe J."/>
            <person name="Postlethwait J.H."/>
            <person name="Berthelot C."/>
            <person name="Roest Crollius H."/>
            <person name="Guiguen Y."/>
        </authorList>
    </citation>
    <scope>NUCLEOTIDE SEQUENCE</scope>
    <source>
        <strain evidence="2">WJC10195</strain>
    </source>
</reference>
<evidence type="ECO:0000256" key="1">
    <source>
        <dbReference type="SAM" id="Phobius"/>
    </source>
</evidence>
<keyword evidence="3" id="KW-1185">Reference proteome</keyword>
<dbReference type="Proteomes" id="UP001152622">
    <property type="component" value="Chromosome 7"/>
</dbReference>
<organism evidence="2 3">
    <name type="scientific">Synaphobranchus kaupii</name>
    <name type="common">Kaup's arrowtooth eel</name>
    <dbReference type="NCBI Taxonomy" id="118154"/>
    <lineage>
        <taxon>Eukaryota</taxon>
        <taxon>Metazoa</taxon>
        <taxon>Chordata</taxon>
        <taxon>Craniata</taxon>
        <taxon>Vertebrata</taxon>
        <taxon>Euteleostomi</taxon>
        <taxon>Actinopterygii</taxon>
        <taxon>Neopterygii</taxon>
        <taxon>Teleostei</taxon>
        <taxon>Anguilliformes</taxon>
        <taxon>Synaphobranchidae</taxon>
        <taxon>Synaphobranchus</taxon>
    </lineage>
</organism>
<dbReference type="PROSITE" id="PS51257">
    <property type="entry name" value="PROKAR_LIPOPROTEIN"/>
    <property type="match status" value="1"/>
</dbReference>
<evidence type="ECO:0000313" key="3">
    <source>
        <dbReference type="Proteomes" id="UP001152622"/>
    </source>
</evidence>
<keyword evidence="1" id="KW-0472">Membrane</keyword>
<dbReference type="EMBL" id="JAINUF010000007">
    <property type="protein sequence ID" value="KAJ8355035.1"/>
    <property type="molecule type" value="Genomic_DNA"/>
</dbReference>
<name>A0A9Q1IUA7_SYNKA</name>
<sequence>MEMDRPGDWLKTPLGIGVVLIVVGVFLGTTGACLYWVHKKWKSNRLPTPPINDLLSKGAEASNATSPPEVTYSTVTHLTSQTSAFQPQQDNVVYSSLKTD</sequence>